<protein>
    <submittedName>
        <fullName evidence="2">Uncharacterized protein</fullName>
    </submittedName>
</protein>
<dbReference type="EMBL" id="AWSV01000131">
    <property type="protein sequence ID" value="ERI84192.1"/>
    <property type="molecule type" value="Genomic_DNA"/>
</dbReference>
<accession>U2DRJ6</accession>
<evidence type="ECO:0000256" key="1">
    <source>
        <dbReference type="SAM" id="MobiDB-lite"/>
    </source>
</evidence>
<name>U2DRJ6_9BACE</name>
<reference evidence="2 3" key="1">
    <citation type="submission" date="2013-08" db="EMBL/GenBank/DDBJ databases">
        <authorList>
            <person name="Weinstock G."/>
            <person name="Sodergren E."/>
            <person name="Wylie T."/>
            <person name="Fulton L."/>
            <person name="Fulton R."/>
            <person name="Fronick C."/>
            <person name="O'Laughlin M."/>
            <person name="Godfrey J."/>
            <person name="Miner T."/>
            <person name="Herter B."/>
            <person name="Appelbaum E."/>
            <person name="Cordes M."/>
            <person name="Lek S."/>
            <person name="Wollam A."/>
            <person name="Pepin K.H."/>
            <person name="Palsikar V.B."/>
            <person name="Mitreva M."/>
            <person name="Wilson R.K."/>
        </authorList>
    </citation>
    <scope>NUCLEOTIDE SEQUENCE [LARGE SCALE GENOMIC DNA]</scope>
    <source>
        <strain evidence="2 3">F0041</strain>
    </source>
</reference>
<feature type="compositionally biased region" description="Basic residues" evidence="1">
    <location>
        <begin position="1"/>
        <end position="14"/>
    </location>
</feature>
<feature type="region of interest" description="Disordered" evidence="1">
    <location>
        <begin position="1"/>
        <end position="23"/>
    </location>
</feature>
<proteinExistence type="predicted"/>
<dbReference type="AlphaFoldDB" id="U2DRJ6"/>
<sequence>MFRKAFHPKLRNPRNKQSNRALRAQKSVPLGVPLFAGVFSPRKEENALPTRTVVSLIARPFSCRKEEDALSTRTVVSLITHPFSCPAKALFSPYRSPVFALRRLCLLPKETLTLLRFGAKIFPSQMKAPSPLRAKVPPPRFGAKQQLFLIAENFGMRPHPCRII</sequence>
<dbReference type="HOGENOM" id="CLU_1615733_0_0_10"/>
<evidence type="ECO:0000313" key="3">
    <source>
        <dbReference type="Proteomes" id="UP000016496"/>
    </source>
</evidence>
<comment type="caution">
    <text evidence="2">The sequence shown here is derived from an EMBL/GenBank/DDBJ whole genome shotgun (WGS) entry which is preliminary data.</text>
</comment>
<evidence type="ECO:0000313" key="2">
    <source>
        <dbReference type="EMBL" id="ERI84192.1"/>
    </source>
</evidence>
<dbReference type="Proteomes" id="UP000016496">
    <property type="component" value="Unassembled WGS sequence"/>
</dbReference>
<gene>
    <name evidence="2" type="ORF">HMPREF1981_02501</name>
</gene>
<organism evidence="2 3">
    <name type="scientific">Bacteroides pyogenes F0041</name>
    <dbReference type="NCBI Taxonomy" id="1321819"/>
    <lineage>
        <taxon>Bacteria</taxon>
        <taxon>Pseudomonadati</taxon>
        <taxon>Bacteroidota</taxon>
        <taxon>Bacteroidia</taxon>
        <taxon>Bacteroidales</taxon>
        <taxon>Bacteroidaceae</taxon>
        <taxon>Bacteroides</taxon>
    </lineage>
</organism>